<evidence type="ECO:0000313" key="2">
    <source>
        <dbReference type="Proteomes" id="UP001050975"/>
    </source>
</evidence>
<dbReference type="EMBL" id="BLAY01000097">
    <property type="protein sequence ID" value="GET40680.1"/>
    <property type="molecule type" value="Genomic_DNA"/>
</dbReference>
<dbReference type="InterPro" id="IPR036365">
    <property type="entry name" value="PGBD-like_sf"/>
</dbReference>
<dbReference type="SUPFAM" id="SSF47090">
    <property type="entry name" value="PGBD-like"/>
    <property type="match status" value="1"/>
</dbReference>
<name>A0AAV3XI91_9CYAN</name>
<protein>
    <recommendedName>
        <fullName evidence="3">Peptidoglycan binding-like domain-containing protein</fullName>
    </recommendedName>
</protein>
<dbReference type="Gene3D" id="1.10.101.10">
    <property type="entry name" value="PGBD-like superfamily/PGBD"/>
    <property type="match status" value="1"/>
</dbReference>
<keyword evidence="2" id="KW-1185">Reference proteome</keyword>
<reference evidence="1" key="1">
    <citation type="submission" date="2019-10" db="EMBL/GenBank/DDBJ databases">
        <title>Draft genome sequece of Microseira wollei NIES-4236.</title>
        <authorList>
            <person name="Yamaguchi H."/>
            <person name="Suzuki S."/>
            <person name="Kawachi M."/>
        </authorList>
    </citation>
    <scope>NUCLEOTIDE SEQUENCE</scope>
    <source>
        <strain evidence="1">NIES-4236</strain>
    </source>
</reference>
<sequence>MNLREIVQQNRTITLAQLKEDGQLILEIQKILSAWGLYPAGQWWDGDWGERTQNALNEFCQIKGLDNTSKGVIDKAIAEALLDPNVAELRLKTAKDRNKVFEMLLLSEKGFSEGNLRIRDRQIENSPYNKDIPTYPNRLLQKTDNVQIVSFGEEIALSNPTRTVTFSPYPKVGIKPNIDTSTLNFLHPDIKEACVCVGSFVNGEIRANWLGKNALDSVQFWSATKIIAILNLICKINKSFINCDIDDCVVRAAGSTEGLPFHELAIDLVSYRAKFGSSNSLGLTFKRFETYSGLENWLKQITGNTSLSFKGRYGENALFNSPQLYDRKAKRIVAQAAPEEPRGDNLVSAYDLTRLISMLGWHYHLPSAARLPNAQWYSLESLARAMGTDRARYIDIAIERLGLQNVIKDPVIISKVGWGSSDARNRYEITYTALVQLIDRRPNATGNPSKLRTFAMTLRAAKALNPRDIDREAREMDARIAAEVTEIMRRIVMEELA</sequence>
<dbReference type="InterPro" id="IPR036366">
    <property type="entry name" value="PGBDSf"/>
</dbReference>
<dbReference type="RefSeq" id="WP_226586728.1">
    <property type="nucleotide sequence ID" value="NZ_BLAY01000097.1"/>
</dbReference>
<evidence type="ECO:0000313" key="1">
    <source>
        <dbReference type="EMBL" id="GET40680.1"/>
    </source>
</evidence>
<organism evidence="1 2">
    <name type="scientific">Microseira wollei NIES-4236</name>
    <dbReference type="NCBI Taxonomy" id="2530354"/>
    <lineage>
        <taxon>Bacteria</taxon>
        <taxon>Bacillati</taxon>
        <taxon>Cyanobacteriota</taxon>
        <taxon>Cyanophyceae</taxon>
        <taxon>Oscillatoriophycideae</taxon>
        <taxon>Aerosakkonematales</taxon>
        <taxon>Aerosakkonemataceae</taxon>
        <taxon>Microseira</taxon>
    </lineage>
</organism>
<proteinExistence type="predicted"/>
<dbReference type="Proteomes" id="UP001050975">
    <property type="component" value="Unassembled WGS sequence"/>
</dbReference>
<dbReference type="AlphaFoldDB" id="A0AAV3XI91"/>
<accession>A0AAV3XI91</accession>
<gene>
    <name evidence="1" type="ORF">MiSe_54910</name>
</gene>
<comment type="caution">
    <text evidence="1">The sequence shown here is derived from an EMBL/GenBank/DDBJ whole genome shotgun (WGS) entry which is preliminary data.</text>
</comment>
<evidence type="ECO:0008006" key="3">
    <source>
        <dbReference type="Google" id="ProtNLM"/>
    </source>
</evidence>